<organism evidence="3 4">
    <name type="scientific">Linnemannia gamsii</name>
    <dbReference type="NCBI Taxonomy" id="64522"/>
    <lineage>
        <taxon>Eukaryota</taxon>
        <taxon>Fungi</taxon>
        <taxon>Fungi incertae sedis</taxon>
        <taxon>Mucoromycota</taxon>
        <taxon>Mortierellomycotina</taxon>
        <taxon>Mortierellomycetes</taxon>
        <taxon>Mortierellales</taxon>
        <taxon>Mortierellaceae</taxon>
        <taxon>Linnemannia</taxon>
    </lineage>
</organism>
<feature type="signal peptide" evidence="2">
    <location>
        <begin position="1"/>
        <end position="20"/>
    </location>
</feature>
<evidence type="ECO:0000313" key="3">
    <source>
        <dbReference type="EMBL" id="KAG0320296.1"/>
    </source>
</evidence>
<name>A0A9P6UUV2_9FUNG</name>
<evidence type="ECO:0000256" key="1">
    <source>
        <dbReference type="SAM" id="MobiDB-lite"/>
    </source>
</evidence>
<keyword evidence="2" id="KW-0732">Signal</keyword>
<gene>
    <name evidence="3" type="ORF">BGZ97_000301</name>
</gene>
<dbReference type="AlphaFoldDB" id="A0A9P6UUV2"/>
<sequence length="193" mass="21555">MKISFLLSAVVAIAATVISAAPVSSNQAVNLVDPNGNLQWVRPGKPTAQPIPENQRIGNPKNDTSPLKGALPCRSITLFWEIRDYSNGVDDDVLHTFHLQVSIPGGGYNGKTKQVRSTGNAGNNFFNSVQSTDGKWSVTHYGYYYPIHVTLWANGVNHHYYGGNSQWSDWIDDSTGRYYYGEMEFWDCISWYN</sequence>
<dbReference type="OrthoDB" id="10339426at2759"/>
<evidence type="ECO:0000256" key="2">
    <source>
        <dbReference type="SAM" id="SignalP"/>
    </source>
</evidence>
<evidence type="ECO:0000313" key="4">
    <source>
        <dbReference type="Proteomes" id="UP000823405"/>
    </source>
</evidence>
<comment type="caution">
    <text evidence="3">The sequence shown here is derived from an EMBL/GenBank/DDBJ whole genome shotgun (WGS) entry which is preliminary data.</text>
</comment>
<proteinExistence type="predicted"/>
<dbReference type="Proteomes" id="UP000823405">
    <property type="component" value="Unassembled WGS sequence"/>
</dbReference>
<feature type="chain" id="PRO_5040260357" evidence="2">
    <location>
        <begin position="21"/>
        <end position="193"/>
    </location>
</feature>
<protein>
    <submittedName>
        <fullName evidence="3">Uncharacterized protein</fullName>
    </submittedName>
</protein>
<keyword evidence="4" id="KW-1185">Reference proteome</keyword>
<reference evidence="3" key="1">
    <citation type="journal article" date="2020" name="Fungal Divers.">
        <title>Resolving the Mortierellaceae phylogeny through synthesis of multi-gene phylogenetics and phylogenomics.</title>
        <authorList>
            <person name="Vandepol N."/>
            <person name="Liber J."/>
            <person name="Desiro A."/>
            <person name="Na H."/>
            <person name="Kennedy M."/>
            <person name="Barry K."/>
            <person name="Grigoriev I.V."/>
            <person name="Miller A.N."/>
            <person name="O'Donnell K."/>
            <person name="Stajich J.E."/>
            <person name="Bonito G."/>
        </authorList>
    </citation>
    <scope>NUCLEOTIDE SEQUENCE</scope>
    <source>
        <strain evidence="3">NVP60</strain>
    </source>
</reference>
<accession>A0A9P6UUV2</accession>
<feature type="region of interest" description="Disordered" evidence="1">
    <location>
        <begin position="46"/>
        <end position="66"/>
    </location>
</feature>
<dbReference type="EMBL" id="JAAAIN010000105">
    <property type="protein sequence ID" value="KAG0320296.1"/>
    <property type="molecule type" value="Genomic_DNA"/>
</dbReference>